<dbReference type="EMBL" id="CP097508">
    <property type="protein sequence ID" value="URE09119.1"/>
    <property type="molecule type" value="Genomic_DNA"/>
</dbReference>
<dbReference type="PANTHER" id="PTHR45669">
    <property type="entry name" value="GLUTAREDOXIN DOMAIN-CONTAINING CYSTEINE-RICH PROTEIN CG12206-RELATED"/>
    <property type="match status" value="1"/>
</dbReference>
<dbReference type="PANTHER" id="PTHR45669:SF12">
    <property type="entry name" value="EMB|CAB85507.1"/>
    <property type="match status" value="1"/>
</dbReference>
<proteinExistence type="predicted"/>
<evidence type="ECO:0000313" key="1">
    <source>
        <dbReference type="EMBL" id="URE09119.1"/>
    </source>
</evidence>
<name>A0A9E7G678_9LILI</name>
<protein>
    <submittedName>
        <fullName evidence="1">Glutaredoxin</fullName>
    </submittedName>
</protein>
<gene>
    <name evidence="1" type="ORF">MUK42_23364</name>
</gene>
<dbReference type="Proteomes" id="UP001055439">
    <property type="component" value="Chromosome 6"/>
</dbReference>
<accession>A0A9E7G678</accession>
<organism evidence="1 2">
    <name type="scientific">Musa troglodytarum</name>
    <name type="common">fe'i banana</name>
    <dbReference type="NCBI Taxonomy" id="320322"/>
    <lineage>
        <taxon>Eukaryota</taxon>
        <taxon>Viridiplantae</taxon>
        <taxon>Streptophyta</taxon>
        <taxon>Embryophyta</taxon>
        <taxon>Tracheophyta</taxon>
        <taxon>Spermatophyta</taxon>
        <taxon>Magnoliopsida</taxon>
        <taxon>Liliopsida</taxon>
        <taxon>Zingiberales</taxon>
        <taxon>Musaceae</taxon>
        <taxon>Musa</taxon>
    </lineage>
</organism>
<dbReference type="Pfam" id="PF23733">
    <property type="entry name" value="GRXCR1-2_C"/>
    <property type="match status" value="1"/>
</dbReference>
<keyword evidence="2" id="KW-1185">Reference proteome</keyword>
<reference evidence="1" key="1">
    <citation type="submission" date="2022-05" db="EMBL/GenBank/DDBJ databases">
        <title>The Musa troglodytarum L. genome provides insights into the mechanism of non-climacteric behaviour and enrichment of carotenoids.</title>
        <authorList>
            <person name="Wang J."/>
        </authorList>
    </citation>
    <scope>NUCLEOTIDE SEQUENCE</scope>
    <source>
        <tissue evidence="1">Leaf</tissue>
    </source>
</reference>
<dbReference type="AlphaFoldDB" id="A0A9E7G678"/>
<sequence length="84" mass="9235">MQLSSGEAHWRRRGGAEVGRRRKLELLLEGIPRAASSCEGCAGMRFIMCMDCSGSCKVLDEEQKKMVKCGVCNENGLLHCPICC</sequence>
<evidence type="ECO:0000313" key="2">
    <source>
        <dbReference type="Proteomes" id="UP001055439"/>
    </source>
</evidence>
<dbReference type="OrthoDB" id="423313at2759"/>